<evidence type="ECO:0000256" key="13">
    <source>
        <dbReference type="SAM" id="Phobius"/>
    </source>
</evidence>
<dbReference type="Pfam" id="PF13432">
    <property type="entry name" value="TPR_16"/>
    <property type="match status" value="1"/>
</dbReference>
<evidence type="ECO:0000256" key="7">
    <source>
        <dbReference type="ARBA" id="ARBA00022964"/>
    </source>
</evidence>
<dbReference type="SMART" id="SM00028">
    <property type="entry name" value="TPR"/>
    <property type="match status" value="6"/>
</dbReference>
<sequence>MEFALEPSFMTAERLEFEKLNSFNFTHYWNEDAGGVRIAEKVVLFKGIRLYENRLVYLIDRGLQNEKKNELFAIYLKLGHANLLAQDFAKALSAYQKAYNTAPGLFWKVPSAFFGLGLVYFHFRAYPFAAETFNRLLYSYPDLEYVVEVYSRLGFIYKNLEIYDLALKSFNAALNCSFESWFFPKIELRFQVAHCYDCAGDLEKAFSEYRSLLSDPTTQLSVSLRARILRQLGWICYRTDCPMQNRAQKIQDAENYLIQSRELEPSCGKTYYYLGRCYGELTERARDAFVNYRESIDKSEADADTWCSIGVLYQQQNQPMDALQAFICAVQLDSEHSAAWTDLGFLYETKNQFADALSCYKTAIKYRLAAPEAVKERIKVLEKELHPSSLLIANPRALPQPDLPSLEEAWKQPIPAELNQRQEDFLKMPNNELTPVQNELLKFFRTNKASLNEENLALLEQLEQKCADLDSMSLGHGEKLHSNSLPLVSQDDLVNILGSAGMKNDYTLVNQTFERNGTSSVGSGSSAGKKVDERMINGQHNVVQVEPVPSSSDLPGSFSLLAAVHLPVTVSAEEIMDECEKRIKNPLEFKEVFEERIPPPEPPKAPTEKLSSEQLRRKTYVVVIEQKKDAFSIELQNFCKNKPILLIRGLTTALRMDLAIFSTKSLLDFPDHPVELRTQYRMSSPDINVDHLGRPTWSCHSVPSKTDMRDYAQYQAQYFQHCLKEEAEKLRAAGAKYGGSLSADGCNVSSKRRRTTIQDECVMPMKTLKFGINVDLADENKFHKQLNELSKLPPFCRPAAGCNMLTHLGHPVNTVQLYLKVPGARTPGHQDSNCLASVNVNIGPGDCEWFAVPYEYWGIMNEMLKKKNLDFLKGSWWPDYEELIEAGIPVHRFIQKAGDIVYVGSGTIHWVQSLGWCNNIAWNVGPLTAEQYQMILFSHEWNKLHNYMSLVPVQHLSWQLARNVRFSDQKLFTMIKNILIRSLAYTKMIYNMVTVAGKSVQMHSRHKGDSSPYCSICEIEVWNLVFAKPENGKYIVYCVQCARNADLNNFRVLQQYTFEELSSTYDNFRLYPVSLLKCSQFFSYYFIMITIIIAIVTIIMTRSLRSVL</sequence>
<feature type="repeat" description="TPR" evidence="12">
    <location>
        <begin position="110"/>
        <end position="143"/>
    </location>
</feature>
<dbReference type="GO" id="GO:0000978">
    <property type="term" value="F:RNA polymerase II cis-regulatory region sequence-specific DNA binding"/>
    <property type="evidence" value="ECO:0007669"/>
    <property type="project" value="TreeGrafter"/>
</dbReference>
<dbReference type="InterPro" id="IPR046941">
    <property type="entry name" value="KDM6_GATAL_sf"/>
</dbReference>
<keyword evidence="7" id="KW-0223">Dioxygenase</keyword>
<feature type="repeat" description="TPR" evidence="12">
    <location>
        <begin position="147"/>
        <end position="180"/>
    </location>
</feature>
<reference evidence="15 16" key="2">
    <citation type="submission" date="2018-10" db="EMBL/GenBank/DDBJ databases">
        <authorList>
            <consortium name="Pathogen Informatics"/>
        </authorList>
    </citation>
    <scope>NUCLEOTIDE SEQUENCE [LARGE SCALE GENOMIC DNA]</scope>
</reference>
<keyword evidence="10" id="KW-0539">Nucleus</keyword>
<evidence type="ECO:0000259" key="14">
    <source>
        <dbReference type="PROSITE" id="PS51184"/>
    </source>
</evidence>
<evidence type="ECO:0000256" key="8">
    <source>
        <dbReference type="ARBA" id="ARBA00023002"/>
    </source>
</evidence>
<dbReference type="Gene3D" id="1.20.58.1370">
    <property type="match status" value="1"/>
</dbReference>
<evidence type="ECO:0000256" key="9">
    <source>
        <dbReference type="ARBA" id="ARBA00023004"/>
    </source>
</evidence>
<evidence type="ECO:0000256" key="4">
    <source>
        <dbReference type="ARBA" id="ARBA00022723"/>
    </source>
</evidence>
<keyword evidence="16" id="KW-1185">Reference proteome</keyword>
<dbReference type="Pfam" id="PF13181">
    <property type="entry name" value="TPR_8"/>
    <property type="match status" value="1"/>
</dbReference>
<feature type="repeat" description="TPR" evidence="12">
    <location>
        <begin position="72"/>
        <end position="105"/>
    </location>
</feature>
<dbReference type="AlphaFoldDB" id="A0A0N4VKZ5"/>
<evidence type="ECO:0000256" key="10">
    <source>
        <dbReference type="ARBA" id="ARBA00023242"/>
    </source>
</evidence>
<gene>
    <name evidence="15" type="ORF">EVEC_LOCUS10841</name>
</gene>
<keyword evidence="13" id="KW-0812">Transmembrane</keyword>
<keyword evidence="9" id="KW-0408">Iron</keyword>
<dbReference type="Gene3D" id="2.10.110.20">
    <property type="match status" value="1"/>
</dbReference>
<dbReference type="GO" id="GO:0046872">
    <property type="term" value="F:metal ion binding"/>
    <property type="evidence" value="ECO:0007669"/>
    <property type="project" value="UniProtKB-KW"/>
</dbReference>
<feature type="domain" description="JmjC" evidence="14">
    <location>
        <begin position="781"/>
        <end position="941"/>
    </location>
</feature>
<dbReference type="Gene3D" id="2.60.120.650">
    <property type="entry name" value="Cupin"/>
    <property type="match status" value="1"/>
</dbReference>
<dbReference type="PANTHER" id="PTHR14017">
    <property type="entry name" value="LYSINE-SPECIFIC DEMETHYLASE"/>
    <property type="match status" value="1"/>
</dbReference>
<dbReference type="Pfam" id="PF21326">
    <property type="entry name" value="KDM6_GATAL"/>
    <property type="match status" value="1"/>
</dbReference>
<dbReference type="SUPFAM" id="SSF51197">
    <property type="entry name" value="Clavaminate synthase-like"/>
    <property type="match status" value="1"/>
</dbReference>
<name>A0A0N4VKZ5_ENTVE</name>
<accession>A0A0N4VKZ5</accession>
<comment type="subcellular location">
    <subcellularLocation>
        <location evidence="2">Nucleus</location>
    </subcellularLocation>
</comment>
<dbReference type="PROSITE" id="PS51184">
    <property type="entry name" value="JMJC"/>
    <property type="match status" value="1"/>
</dbReference>
<evidence type="ECO:0000256" key="6">
    <source>
        <dbReference type="ARBA" id="ARBA00022853"/>
    </source>
</evidence>
<feature type="transmembrane region" description="Helical" evidence="13">
    <location>
        <begin position="1082"/>
        <end position="1101"/>
    </location>
</feature>
<comment type="similarity">
    <text evidence="11">Belongs to the UTX family.</text>
</comment>
<dbReference type="Pfam" id="PF02373">
    <property type="entry name" value="JmjC"/>
    <property type="match status" value="1"/>
</dbReference>
<keyword evidence="8" id="KW-0560">Oxidoreductase</keyword>
<reference evidence="17" key="1">
    <citation type="submission" date="2017-02" db="UniProtKB">
        <authorList>
            <consortium name="WormBaseParasite"/>
        </authorList>
    </citation>
    <scope>IDENTIFICATION</scope>
</reference>
<evidence type="ECO:0000256" key="11">
    <source>
        <dbReference type="ARBA" id="ARBA00034483"/>
    </source>
</evidence>
<dbReference type="EMBL" id="UXUI01011259">
    <property type="protein sequence ID" value="VDD96090.1"/>
    <property type="molecule type" value="Genomic_DNA"/>
</dbReference>
<dbReference type="PROSITE" id="PS50005">
    <property type="entry name" value="TPR"/>
    <property type="match status" value="5"/>
</dbReference>
<feature type="repeat" description="TPR" evidence="12">
    <location>
        <begin position="303"/>
        <end position="336"/>
    </location>
</feature>
<evidence type="ECO:0000313" key="17">
    <source>
        <dbReference type="WBParaSite" id="EVEC_0001154801-mRNA-1"/>
    </source>
</evidence>
<feature type="repeat" description="TPR" evidence="12">
    <location>
        <begin position="337"/>
        <end position="370"/>
    </location>
</feature>
<evidence type="ECO:0000256" key="1">
    <source>
        <dbReference type="ARBA" id="ARBA00001954"/>
    </source>
</evidence>
<dbReference type="Gene3D" id="1.25.40.10">
    <property type="entry name" value="Tetratricopeptide repeat domain"/>
    <property type="match status" value="2"/>
</dbReference>
<evidence type="ECO:0000313" key="15">
    <source>
        <dbReference type="EMBL" id="VDD96090.1"/>
    </source>
</evidence>
<protein>
    <submittedName>
        <fullName evidence="17">JmjC domain-containing protein</fullName>
    </submittedName>
</protein>
<keyword evidence="3" id="KW-0597">Phosphoprotein</keyword>
<dbReference type="InterPro" id="IPR051630">
    <property type="entry name" value="Corepressor-Demethylase"/>
</dbReference>
<dbReference type="Pfam" id="PF21322">
    <property type="entry name" value="KDM6_C-hel"/>
    <property type="match status" value="1"/>
</dbReference>
<dbReference type="GO" id="GO:0031490">
    <property type="term" value="F:chromatin DNA binding"/>
    <property type="evidence" value="ECO:0007669"/>
    <property type="project" value="TreeGrafter"/>
</dbReference>
<comment type="cofactor">
    <cofactor evidence="1">
        <name>Fe(2+)</name>
        <dbReference type="ChEBI" id="CHEBI:29033"/>
    </cofactor>
</comment>
<organism evidence="17">
    <name type="scientific">Enterobius vermicularis</name>
    <name type="common">Human pinworm</name>
    <dbReference type="NCBI Taxonomy" id="51028"/>
    <lineage>
        <taxon>Eukaryota</taxon>
        <taxon>Metazoa</taxon>
        <taxon>Ecdysozoa</taxon>
        <taxon>Nematoda</taxon>
        <taxon>Chromadorea</taxon>
        <taxon>Rhabditida</taxon>
        <taxon>Spirurina</taxon>
        <taxon>Oxyuridomorpha</taxon>
        <taxon>Oxyuroidea</taxon>
        <taxon>Oxyuridae</taxon>
        <taxon>Enterobius</taxon>
    </lineage>
</organism>
<dbReference type="Proteomes" id="UP000274131">
    <property type="component" value="Unassembled WGS sequence"/>
</dbReference>
<dbReference type="GO" id="GO:0071558">
    <property type="term" value="F:histone H3K27me2/H3K27me3 demethylase activity"/>
    <property type="evidence" value="ECO:0007669"/>
    <property type="project" value="TreeGrafter"/>
</dbReference>
<dbReference type="InterPro" id="IPR003347">
    <property type="entry name" value="JmjC_dom"/>
</dbReference>
<keyword evidence="13" id="KW-0472">Membrane</keyword>
<dbReference type="GO" id="GO:0044666">
    <property type="term" value="C:MLL3/4 complex"/>
    <property type="evidence" value="ECO:0007669"/>
    <property type="project" value="TreeGrafter"/>
</dbReference>
<dbReference type="GO" id="GO:0010468">
    <property type="term" value="P:regulation of gene expression"/>
    <property type="evidence" value="ECO:0007669"/>
    <property type="project" value="TreeGrafter"/>
</dbReference>
<evidence type="ECO:0000313" key="16">
    <source>
        <dbReference type="Proteomes" id="UP000274131"/>
    </source>
</evidence>
<dbReference type="SMART" id="SM00558">
    <property type="entry name" value="JmjC"/>
    <property type="match status" value="1"/>
</dbReference>
<keyword evidence="13" id="KW-1133">Transmembrane helix</keyword>
<dbReference type="OrthoDB" id="418911at2759"/>
<evidence type="ECO:0000256" key="2">
    <source>
        <dbReference type="ARBA" id="ARBA00004123"/>
    </source>
</evidence>
<evidence type="ECO:0000256" key="3">
    <source>
        <dbReference type="ARBA" id="ARBA00022553"/>
    </source>
</evidence>
<keyword evidence="6" id="KW-0156">Chromatin regulator</keyword>
<dbReference type="PANTHER" id="PTHR14017:SF1">
    <property type="entry name" value="LD02225P"/>
    <property type="match status" value="1"/>
</dbReference>
<keyword evidence="4" id="KW-0479">Metal-binding</keyword>
<dbReference type="STRING" id="51028.A0A0N4VKZ5"/>
<keyword evidence="12" id="KW-0802">TPR repeat</keyword>
<dbReference type="InterPro" id="IPR048560">
    <property type="entry name" value="KDM6A_B-like_GATAL"/>
</dbReference>
<dbReference type="WBParaSite" id="EVEC_0001154801-mRNA-1">
    <property type="protein sequence ID" value="EVEC_0001154801-mRNA-1"/>
    <property type="gene ID" value="EVEC_0001154801"/>
</dbReference>
<proteinExistence type="inferred from homology"/>
<dbReference type="InterPro" id="IPR019734">
    <property type="entry name" value="TPR_rpt"/>
</dbReference>
<evidence type="ECO:0000256" key="12">
    <source>
        <dbReference type="PROSITE-ProRule" id="PRU00339"/>
    </source>
</evidence>
<dbReference type="InterPro" id="IPR011990">
    <property type="entry name" value="TPR-like_helical_dom_sf"/>
</dbReference>
<dbReference type="InterPro" id="IPR048562">
    <property type="entry name" value="KDM6A_B-like_C-hel"/>
</dbReference>
<evidence type="ECO:0000256" key="5">
    <source>
        <dbReference type="ARBA" id="ARBA00022833"/>
    </source>
</evidence>
<keyword evidence="5" id="KW-0862">Zinc</keyword>
<dbReference type="SUPFAM" id="SSF48452">
    <property type="entry name" value="TPR-like"/>
    <property type="match status" value="1"/>
</dbReference>